<protein>
    <submittedName>
        <fullName evidence="4">Zinc finger protein</fullName>
    </submittedName>
</protein>
<accession>A0ABD1VZT3</accession>
<dbReference type="EMBL" id="JBFOLK010000001">
    <property type="protein sequence ID" value="KAL2541745.1"/>
    <property type="molecule type" value="Genomic_DNA"/>
</dbReference>
<feature type="domain" description="CCHC-type" evidence="3">
    <location>
        <begin position="87"/>
        <end position="103"/>
    </location>
</feature>
<keyword evidence="1" id="KW-0863">Zinc-finger</keyword>
<keyword evidence="5" id="KW-1185">Reference proteome</keyword>
<evidence type="ECO:0000313" key="5">
    <source>
        <dbReference type="Proteomes" id="UP001604336"/>
    </source>
</evidence>
<evidence type="ECO:0000313" key="4">
    <source>
        <dbReference type="EMBL" id="KAL2541745.1"/>
    </source>
</evidence>
<keyword evidence="1" id="KW-0862">Zinc</keyword>
<feature type="compositionally biased region" description="Basic residues" evidence="2">
    <location>
        <begin position="57"/>
        <end position="66"/>
    </location>
</feature>
<dbReference type="PROSITE" id="PS50158">
    <property type="entry name" value="ZF_CCHC"/>
    <property type="match status" value="1"/>
</dbReference>
<dbReference type="InterPro" id="IPR001878">
    <property type="entry name" value="Znf_CCHC"/>
</dbReference>
<proteinExistence type="predicted"/>
<feature type="compositionally biased region" description="Polar residues" evidence="2">
    <location>
        <begin position="1"/>
        <end position="13"/>
    </location>
</feature>
<name>A0ABD1VZT3_9LAMI</name>
<keyword evidence="1" id="KW-0479">Metal-binding</keyword>
<dbReference type="AlphaFoldDB" id="A0ABD1VZT3"/>
<feature type="region of interest" description="Disordered" evidence="2">
    <location>
        <begin position="43"/>
        <end position="115"/>
    </location>
</feature>
<evidence type="ECO:0000259" key="3">
    <source>
        <dbReference type="PROSITE" id="PS50158"/>
    </source>
</evidence>
<reference evidence="5" key="1">
    <citation type="submission" date="2024-07" db="EMBL/GenBank/DDBJ databases">
        <title>Two chromosome-level genome assemblies of Korean endemic species Abeliophyllum distichum and Forsythia ovata (Oleaceae).</title>
        <authorList>
            <person name="Jang H."/>
        </authorList>
    </citation>
    <scope>NUCLEOTIDE SEQUENCE [LARGE SCALE GENOMIC DNA]</scope>
</reference>
<sequence>MAEPWSTSVGTITDQEDAGSSKEYLRPYSPSICPMTGPKLWLNPGQHPLAPSPIKKMPGRPKKARRREPDEVQSSSNKVRRTEMIMKCRKCGKEGHNKRACKEPQQEQGTDDAAE</sequence>
<evidence type="ECO:0000256" key="2">
    <source>
        <dbReference type="SAM" id="MobiDB-lite"/>
    </source>
</evidence>
<gene>
    <name evidence="4" type="ORF">Adt_02723</name>
</gene>
<dbReference type="Proteomes" id="UP001604336">
    <property type="component" value="Unassembled WGS sequence"/>
</dbReference>
<organism evidence="4 5">
    <name type="scientific">Abeliophyllum distichum</name>
    <dbReference type="NCBI Taxonomy" id="126358"/>
    <lineage>
        <taxon>Eukaryota</taxon>
        <taxon>Viridiplantae</taxon>
        <taxon>Streptophyta</taxon>
        <taxon>Embryophyta</taxon>
        <taxon>Tracheophyta</taxon>
        <taxon>Spermatophyta</taxon>
        <taxon>Magnoliopsida</taxon>
        <taxon>eudicotyledons</taxon>
        <taxon>Gunneridae</taxon>
        <taxon>Pentapetalae</taxon>
        <taxon>asterids</taxon>
        <taxon>lamiids</taxon>
        <taxon>Lamiales</taxon>
        <taxon>Oleaceae</taxon>
        <taxon>Forsythieae</taxon>
        <taxon>Abeliophyllum</taxon>
    </lineage>
</organism>
<feature type="region of interest" description="Disordered" evidence="2">
    <location>
        <begin position="1"/>
        <end position="29"/>
    </location>
</feature>
<dbReference type="InterPro" id="IPR036875">
    <property type="entry name" value="Znf_CCHC_sf"/>
</dbReference>
<evidence type="ECO:0000256" key="1">
    <source>
        <dbReference type="PROSITE-ProRule" id="PRU00047"/>
    </source>
</evidence>
<dbReference type="SUPFAM" id="SSF57756">
    <property type="entry name" value="Retrovirus zinc finger-like domains"/>
    <property type="match status" value="1"/>
</dbReference>
<comment type="caution">
    <text evidence="4">The sequence shown here is derived from an EMBL/GenBank/DDBJ whole genome shotgun (WGS) entry which is preliminary data.</text>
</comment>
<dbReference type="GO" id="GO:0008270">
    <property type="term" value="F:zinc ion binding"/>
    <property type="evidence" value="ECO:0007669"/>
    <property type="project" value="UniProtKB-KW"/>
</dbReference>
<feature type="compositionally biased region" description="Basic and acidic residues" evidence="2">
    <location>
        <begin position="80"/>
        <end position="105"/>
    </location>
</feature>
<dbReference type="Gene3D" id="4.10.60.10">
    <property type="entry name" value="Zinc finger, CCHC-type"/>
    <property type="match status" value="1"/>
</dbReference>